<feature type="compositionally biased region" description="Acidic residues" evidence="1">
    <location>
        <begin position="43"/>
        <end position="57"/>
    </location>
</feature>
<reference evidence="2" key="1">
    <citation type="submission" date="2023-12" db="EMBL/GenBank/DDBJ databases">
        <title>Genome assembly of Anisodus tanguticus.</title>
        <authorList>
            <person name="Wang Y.-J."/>
        </authorList>
    </citation>
    <scope>NUCLEOTIDE SEQUENCE</scope>
    <source>
        <strain evidence="2">KB-2021</strain>
        <tissue evidence="2">Leaf</tissue>
    </source>
</reference>
<keyword evidence="3" id="KW-1185">Reference proteome</keyword>
<organism evidence="2 3">
    <name type="scientific">Anisodus tanguticus</name>
    <dbReference type="NCBI Taxonomy" id="243964"/>
    <lineage>
        <taxon>Eukaryota</taxon>
        <taxon>Viridiplantae</taxon>
        <taxon>Streptophyta</taxon>
        <taxon>Embryophyta</taxon>
        <taxon>Tracheophyta</taxon>
        <taxon>Spermatophyta</taxon>
        <taxon>Magnoliopsida</taxon>
        <taxon>eudicotyledons</taxon>
        <taxon>Gunneridae</taxon>
        <taxon>Pentapetalae</taxon>
        <taxon>asterids</taxon>
        <taxon>lamiids</taxon>
        <taxon>Solanales</taxon>
        <taxon>Solanaceae</taxon>
        <taxon>Solanoideae</taxon>
        <taxon>Hyoscyameae</taxon>
        <taxon>Anisodus</taxon>
    </lineage>
</organism>
<evidence type="ECO:0008006" key="4">
    <source>
        <dbReference type="Google" id="ProtNLM"/>
    </source>
</evidence>
<sequence length="315" mass="36631">MLVTGPSGRYYLVESDADEGEDSISDPNVIQHKEPYFISVDIETDCESDEEEEDDNEPVPSDYDSEELKNKEVNEKLDRFLVLEKVMSFNNLDEAKRVVSFYSVSNKKGLDTTRVRYRCDVDCPFVCLIYEDKKDQGFKIKPLEIKHTYQPTFKNKRATQQALAHYFKNKVQNNPKYKVKDMRHDLDDQFSLNISASKMKRVKRLVLEKFEGSFIDDFNRLKAYTQELRNSNPDTDLVINISKEALEQEYVVPHMRRNSSLFVQFIGCSSEEYATAFDILRCCILIAFLPFLPTFLFRVLEATFGVCDATFSFAF</sequence>
<dbReference type="PANTHER" id="PTHR31973:SF189">
    <property type="entry name" value="TRANSPOSASE, MUDR, PLANT, MULE TRANSPOSASE DOMAIN PROTEIN-RELATED"/>
    <property type="match status" value="1"/>
</dbReference>
<accession>A0AAE1VHC0</accession>
<evidence type="ECO:0000256" key="1">
    <source>
        <dbReference type="SAM" id="MobiDB-lite"/>
    </source>
</evidence>
<feature type="region of interest" description="Disordered" evidence="1">
    <location>
        <begin position="43"/>
        <end position="68"/>
    </location>
</feature>
<evidence type="ECO:0000313" key="3">
    <source>
        <dbReference type="Proteomes" id="UP001291623"/>
    </source>
</evidence>
<dbReference type="AlphaFoldDB" id="A0AAE1VHC0"/>
<dbReference type="EMBL" id="JAVYJV010000010">
    <property type="protein sequence ID" value="KAK4360400.1"/>
    <property type="molecule type" value="Genomic_DNA"/>
</dbReference>
<protein>
    <recommendedName>
        <fullName evidence="4">Transposase MuDR plant domain-containing protein</fullName>
    </recommendedName>
</protein>
<dbReference type="PANTHER" id="PTHR31973">
    <property type="entry name" value="POLYPROTEIN, PUTATIVE-RELATED"/>
    <property type="match status" value="1"/>
</dbReference>
<proteinExistence type="predicted"/>
<evidence type="ECO:0000313" key="2">
    <source>
        <dbReference type="EMBL" id="KAK4360400.1"/>
    </source>
</evidence>
<name>A0AAE1VHC0_9SOLA</name>
<comment type="caution">
    <text evidence="2">The sequence shown here is derived from an EMBL/GenBank/DDBJ whole genome shotgun (WGS) entry which is preliminary data.</text>
</comment>
<dbReference type="Proteomes" id="UP001291623">
    <property type="component" value="Unassembled WGS sequence"/>
</dbReference>
<gene>
    <name evidence="2" type="ORF">RND71_019352</name>
</gene>